<proteinExistence type="predicted"/>
<comment type="caution">
    <text evidence="2">The sequence shown here is derived from an EMBL/GenBank/DDBJ whole genome shotgun (WGS) entry which is preliminary data.</text>
</comment>
<organism evidence="2 3">
    <name type="scientific">Ceratopteris richardii</name>
    <name type="common">Triangle waterfern</name>
    <dbReference type="NCBI Taxonomy" id="49495"/>
    <lineage>
        <taxon>Eukaryota</taxon>
        <taxon>Viridiplantae</taxon>
        <taxon>Streptophyta</taxon>
        <taxon>Embryophyta</taxon>
        <taxon>Tracheophyta</taxon>
        <taxon>Polypodiopsida</taxon>
        <taxon>Polypodiidae</taxon>
        <taxon>Polypodiales</taxon>
        <taxon>Pteridineae</taxon>
        <taxon>Pteridaceae</taxon>
        <taxon>Parkerioideae</taxon>
        <taxon>Ceratopteris</taxon>
    </lineage>
</organism>
<reference evidence="2" key="1">
    <citation type="submission" date="2021-08" db="EMBL/GenBank/DDBJ databases">
        <title>WGS assembly of Ceratopteris richardii.</title>
        <authorList>
            <person name="Marchant D.B."/>
            <person name="Chen G."/>
            <person name="Jenkins J."/>
            <person name="Shu S."/>
            <person name="Leebens-Mack J."/>
            <person name="Grimwood J."/>
            <person name="Schmutz J."/>
            <person name="Soltis P."/>
            <person name="Soltis D."/>
            <person name="Chen Z.-H."/>
        </authorList>
    </citation>
    <scope>NUCLEOTIDE SEQUENCE</scope>
    <source>
        <strain evidence="2">Whitten #5841</strain>
        <tissue evidence="2">Leaf</tissue>
    </source>
</reference>
<evidence type="ECO:0000313" key="2">
    <source>
        <dbReference type="EMBL" id="KAH7287928.1"/>
    </source>
</evidence>
<keyword evidence="3" id="KW-1185">Reference proteome</keyword>
<feature type="compositionally biased region" description="Basic and acidic residues" evidence="1">
    <location>
        <begin position="100"/>
        <end position="113"/>
    </location>
</feature>
<name>A0A8T2QWP5_CERRI</name>
<feature type="region of interest" description="Disordered" evidence="1">
    <location>
        <begin position="84"/>
        <end position="172"/>
    </location>
</feature>
<feature type="compositionally biased region" description="Low complexity" evidence="1">
    <location>
        <begin position="124"/>
        <end position="139"/>
    </location>
</feature>
<accession>A0A8T2QWP5</accession>
<evidence type="ECO:0000256" key="1">
    <source>
        <dbReference type="SAM" id="MobiDB-lite"/>
    </source>
</evidence>
<dbReference type="Proteomes" id="UP000825935">
    <property type="component" value="Chromosome 31"/>
</dbReference>
<gene>
    <name evidence="2" type="ORF">KP509_31G003500</name>
</gene>
<evidence type="ECO:0000313" key="3">
    <source>
        <dbReference type="Proteomes" id="UP000825935"/>
    </source>
</evidence>
<dbReference type="EMBL" id="CM035436">
    <property type="protein sequence ID" value="KAH7287928.1"/>
    <property type="molecule type" value="Genomic_DNA"/>
</dbReference>
<sequence length="172" mass="17959">MEALGMETSNWVAGLRCSGLVHGRDVLFSASRPTSVRTGNACCLRTSLNNRKFLTVRCGENGSSPDIDYSGKIQIASEKAVEGVSEQLHETARAQVPADNYKDDGEKVKKAEAAADVASEEAAAEAAADVPTDEPAAVDSLKPSGASQQSANVGDGHEEGSKAAQTMTPHNK</sequence>
<protein>
    <submittedName>
        <fullName evidence="2">Uncharacterized protein</fullName>
    </submittedName>
</protein>
<dbReference type="AlphaFoldDB" id="A0A8T2QWP5"/>
<feature type="compositionally biased region" description="Polar residues" evidence="1">
    <location>
        <begin position="163"/>
        <end position="172"/>
    </location>
</feature>